<organism evidence="8 9">
    <name type="scientific">Ruminococcus flavefaciens</name>
    <dbReference type="NCBI Taxonomy" id="1265"/>
    <lineage>
        <taxon>Bacteria</taxon>
        <taxon>Bacillati</taxon>
        <taxon>Bacillota</taxon>
        <taxon>Clostridia</taxon>
        <taxon>Eubacteriales</taxon>
        <taxon>Oscillospiraceae</taxon>
        <taxon>Ruminococcus</taxon>
    </lineage>
</organism>
<evidence type="ECO:0000313" key="8">
    <source>
        <dbReference type="EMBL" id="PWJ09990.1"/>
    </source>
</evidence>
<dbReference type="InterPro" id="IPR003838">
    <property type="entry name" value="ABC3_permease_C"/>
</dbReference>
<feature type="transmembrane region" description="Helical" evidence="6">
    <location>
        <begin position="313"/>
        <end position="337"/>
    </location>
</feature>
<comment type="caution">
    <text evidence="8">The sequence shown here is derived from an EMBL/GenBank/DDBJ whole genome shotgun (WGS) entry which is preliminary data.</text>
</comment>
<protein>
    <submittedName>
        <fullName evidence="8">FtsX-like permease family protein</fullName>
    </submittedName>
</protein>
<evidence type="ECO:0000256" key="1">
    <source>
        <dbReference type="ARBA" id="ARBA00004651"/>
    </source>
</evidence>
<evidence type="ECO:0000256" key="4">
    <source>
        <dbReference type="ARBA" id="ARBA00022989"/>
    </source>
</evidence>
<accession>A0A315XTT8</accession>
<evidence type="ECO:0000256" key="3">
    <source>
        <dbReference type="ARBA" id="ARBA00022692"/>
    </source>
</evidence>
<keyword evidence="5 6" id="KW-0472">Membrane</keyword>
<evidence type="ECO:0000256" key="2">
    <source>
        <dbReference type="ARBA" id="ARBA00022475"/>
    </source>
</evidence>
<keyword evidence="4 6" id="KW-1133">Transmembrane helix</keyword>
<keyword evidence="2" id="KW-1003">Cell membrane</keyword>
<proteinExistence type="predicted"/>
<sequence>MRYLFKNLKSFIKTEKMIFLLVLLCIVTSSFIINFSYGLYQNYNVVKKEETSDLTEMVITINNPDDVTKQKLKECIFSISDSTNSSMKMYVASPIIEPFYSKQNDPDQPWNAIMMYFVAENGRIKHSARFEENLKNNGNLVSGEYFNDAQETNGDKVAIVRIIEDGQMDLGCTKEITTRVEGEKRWVQIQNKEYEVIGYHKQLATPFFPFESLDEETTFQNWIGIVFKDSMTISEYQDIKNNFESIFGNSVSVPELDIPESENYYLYNTITAISVLIALLAAINFSVLYKYILSKRTKTLAIFQICGCTRSKILFLFISECMIIAIPLFTLTTVFYAKFVLPYLSKYFEYIEGAYNIKLYLLIFAIYIFSTIFVLLIMILRFLRKTINEARRES</sequence>
<keyword evidence="3 6" id="KW-0812">Transmembrane</keyword>
<gene>
    <name evidence="8" type="ORF">IE37_03284</name>
</gene>
<evidence type="ECO:0000256" key="6">
    <source>
        <dbReference type="SAM" id="Phobius"/>
    </source>
</evidence>
<evidence type="ECO:0000313" key="9">
    <source>
        <dbReference type="Proteomes" id="UP000245720"/>
    </source>
</evidence>
<dbReference type="GO" id="GO:0005886">
    <property type="term" value="C:plasma membrane"/>
    <property type="evidence" value="ECO:0007669"/>
    <property type="project" value="UniProtKB-SubCell"/>
</dbReference>
<dbReference type="OrthoDB" id="1829198at2"/>
<feature type="transmembrane region" description="Helical" evidence="6">
    <location>
        <begin position="357"/>
        <end position="383"/>
    </location>
</feature>
<dbReference type="RefSeq" id="WP_109727943.1">
    <property type="nucleotide sequence ID" value="NZ_QGDI01000017.1"/>
</dbReference>
<evidence type="ECO:0000256" key="5">
    <source>
        <dbReference type="ARBA" id="ARBA00023136"/>
    </source>
</evidence>
<comment type="subcellular location">
    <subcellularLocation>
        <location evidence="1">Cell membrane</location>
        <topology evidence="1">Multi-pass membrane protein</topology>
    </subcellularLocation>
</comment>
<dbReference type="Pfam" id="PF02687">
    <property type="entry name" value="FtsX"/>
    <property type="match status" value="1"/>
</dbReference>
<feature type="transmembrane region" description="Helical" evidence="6">
    <location>
        <begin position="20"/>
        <end position="40"/>
    </location>
</feature>
<feature type="domain" description="ABC3 transporter permease C-terminal" evidence="7">
    <location>
        <begin position="272"/>
        <end position="386"/>
    </location>
</feature>
<name>A0A315XTT8_RUMFL</name>
<feature type="transmembrane region" description="Helical" evidence="6">
    <location>
        <begin position="264"/>
        <end position="292"/>
    </location>
</feature>
<dbReference type="Proteomes" id="UP000245720">
    <property type="component" value="Unassembled WGS sequence"/>
</dbReference>
<reference evidence="8 9" key="1">
    <citation type="submission" date="2018-05" db="EMBL/GenBank/DDBJ databases">
        <title>The Hungate 1000. A catalogue of reference genomes from the rumen microbiome.</title>
        <authorList>
            <person name="Kelly W."/>
        </authorList>
    </citation>
    <scope>NUCLEOTIDE SEQUENCE [LARGE SCALE GENOMIC DNA]</scope>
    <source>
        <strain evidence="8 9">SAb67</strain>
    </source>
</reference>
<evidence type="ECO:0000259" key="7">
    <source>
        <dbReference type="Pfam" id="PF02687"/>
    </source>
</evidence>
<dbReference type="EMBL" id="QGDI01000017">
    <property type="protein sequence ID" value="PWJ09990.1"/>
    <property type="molecule type" value="Genomic_DNA"/>
</dbReference>
<dbReference type="AlphaFoldDB" id="A0A315XTT8"/>